<dbReference type="PANTHER" id="PTHR24012">
    <property type="entry name" value="RNA BINDING PROTEIN"/>
    <property type="match status" value="1"/>
</dbReference>
<dbReference type="KEGG" id="api:100160047"/>
<keyword evidence="6" id="KW-1185">Reference proteome</keyword>
<dbReference type="InterPro" id="IPR000504">
    <property type="entry name" value="RRM_dom"/>
</dbReference>
<dbReference type="GO" id="GO:0005737">
    <property type="term" value="C:cytoplasm"/>
    <property type="evidence" value="ECO:0007669"/>
    <property type="project" value="UniProtKB-ARBA"/>
</dbReference>
<dbReference type="SMART" id="SM00360">
    <property type="entry name" value="RRM"/>
    <property type="match status" value="3"/>
</dbReference>
<sequence>MRPDWPASRNPVEMLHTLNALAAKLSPTQVQNVDGNANRIAAAAAAAAAATALTTLNGNSDIEMSIPTPCASTADGSNDGEQPETDYIKMFVGQIPRAMNEQDLMDMFGEFGRVYQLNLLRDKFSGVSKGCCFVTYYTRKAALDAQNALHNIKTLPGMHHPIQMKPADSENRSERKLFIGMLSKKISEPDIRLMFEPFGAIEECSVLRDPNGVSKGCAFVTYTTKQNAIAAIKGMHHSQTMEGCTCPLVVKFADTQKEKDQKRMQQMQANLWGLAATGGNSVPTAQYLALGVLANQQMNNDTNSLSSQVLQQIQLNAAAAAVAANNNNNHQLNNLLLTSNTGALKSPYHVQTSHYHPTHVDTMSPRRLDYTDPFYTGYQNLSASPPSLGDLNPGNLQNLSTLANLSVGNPIVNSVNMQNLVTLAAMGANSVSPTGSSSSSLSSSALSSLSPTSAAAAVLFGKNSGLLAGTNGTNGSTYGSSLNALGLTLADLNSNQFAMPQSPPASSPLYFLNNNNNNNNSPTKVSSKQLEGPEGANLFIYHLPQDFADSDLVTMFLPFGNVISAKVYIDKETKLSKCFGFVSYDNAYSAQAAIQTMNSYQVGNKRLKVQLKRPKEASRPY</sequence>
<dbReference type="SUPFAM" id="SSF54928">
    <property type="entry name" value="RNA-binding domain, RBD"/>
    <property type="match status" value="2"/>
</dbReference>
<accession>A0A8R2JPG9</accession>
<evidence type="ECO:0000259" key="4">
    <source>
        <dbReference type="PROSITE" id="PS50102"/>
    </source>
</evidence>
<evidence type="ECO:0000256" key="2">
    <source>
        <dbReference type="ARBA" id="ARBA00022884"/>
    </source>
</evidence>
<protein>
    <recommendedName>
        <fullName evidence="4">RRM domain-containing protein</fullName>
    </recommendedName>
</protein>
<dbReference type="FunFam" id="3.30.70.330:FF:000383">
    <property type="entry name" value="Sex lethal, isoform D"/>
    <property type="match status" value="1"/>
</dbReference>
<dbReference type="AlphaFoldDB" id="A0A8R2JPG9"/>
<dbReference type="Gene3D" id="3.30.70.330">
    <property type="match status" value="3"/>
</dbReference>
<dbReference type="RefSeq" id="XP_029343367.1">
    <property type="nucleotide sequence ID" value="XM_029487507.1"/>
</dbReference>
<reference evidence="5" key="2">
    <citation type="submission" date="2022-06" db="UniProtKB">
        <authorList>
            <consortium name="EnsemblMetazoa"/>
        </authorList>
    </citation>
    <scope>IDENTIFICATION</scope>
</reference>
<dbReference type="RefSeq" id="XP_029343366.1">
    <property type="nucleotide sequence ID" value="XM_029487506.1"/>
</dbReference>
<dbReference type="PROSITE" id="PS50102">
    <property type="entry name" value="RRM"/>
    <property type="match status" value="3"/>
</dbReference>
<feature type="domain" description="RRM" evidence="4">
    <location>
        <begin position="88"/>
        <end position="169"/>
    </location>
</feature>
<keyword evidence="2 3" id="KW-0694">RNA-binding</keyword>
<reference evidence="6" key="1">
    <citation type="submission" date="2010-06" db="EMBL/GenBank/DDBJ databases">
        <authorList>
            <person name="Jiang H."/>
            <person name="Abraham K."/>
            <person name="Ali S."/>
            <person name="Alsbrooks S.L."/>
            <person name="Anim B.N."/>
            <person name="Anosike U.S."/>
            <person name="Attaway T."/>
            <person name="Bandaranaike D.P."/>
            <person name="Battles P.K."/>
            <person name="Bell S.N."/>
            <person name="Bell A.V."/>
            <person name="Beltran B."/>
            <person name="Bickham C."/>
            <person name="Bustamante Y."/>
            <person name="Caleb T."/>
            <person name="Canada A."/>
            <person name="Cardenas V."/>
            <person name="Carter K."/>
            <person name="Chacko J."/>
            <person name="Chandrabose M.N."/>
            <person name="Chavez D."/>
            <person name="Chavez A."/>
            <person name="Chen L."/>
            <person name="Chu H.-S."/>
            <person name="Claassen K.J."/>
            <person name="Cockrell R."/>
            <person name="Collins M."/>
            <person name="Cooper J.A."/>
            <person name="Cree A."/>
            <person name="Curry S.M."/>
            <person name="Da Y."/>
            <person name="Dao M.D."/>
            <person name="Das B."/>
            <person name="Davila M.-L."/>
            <person name="Davy-Carroll L."/>
            <person name="Denson S."/>
            <person name="Dinh H."/>
            <person name="Ebong V.E."/>
            <person name="Edwards J.R."/>
            <person name="Egan A."/>
            <person name="El-Daye J."/>
            <person name="Escobedo L."/>
            <person name="Fernandez S."/>
            <person name="Fernando P.R."/>
            <person name="Flagg N."/>
            <person name="Forbes L.D."/>
            <person name="Fowler R.G."/>
            <person name="Fu Q."/>
            <person name="Gabisi R.A."/>
            <person name="Ganer J."/>
            <person name="Garbino Pronczuk A."/>
            <person name="Garcia R.M."/>
            <person name="Garner T."/>
            <person name="Garrett T.E."/>
            <person name="Gonzalez D.A."/>
            <person name="Hamid H."/>
            <person name="Hawkins E.S."/>
            <person name="Hirani K."/>
            <person name="Hogues M.E."/>
            <person name="Hollins B."/>
            <person name="Hsiao C.-H."/>
            <person name="Jabil R."/>
            <person name="James M.L."/>
            <person name="Jhangiani S.N."/>
            <person name="Johnson B."/>
            <person name="Johnson Q."/>
            <person name="Joshi V."/>
            <person name="Kalu J.B."/>
            <person name="Kam C."/>
            <person name="Kashfia A."/>
            <person name="Keebler J."/>
            <person name="Kisamo H."/>
            <person name="Kovar C.L."/>
            <person name="Lago L.A."/>
            <person name="Lai C.-Y."/>
            <person name="Laidlaw J."/>
            <person name="Lara F."/>
            <person name="Le T.-K."/>
            <person name="Lee S.L."/>
            <person name="Legall F.H."/>
            <person name="Lemon S.J."/>
            <person name="Lewis L.R."/>
            <person name="Li B."/>
            <person name="Liu Y."/>
            <person name="Liu Y.-S."/>
            <person name="Lopez J."/>
            <person name="Lozado R.J."/>
            <person name="Lu J."/>
            <person name="Madu R.C."/>
            <person name="Maheshwari M."/>
            <person name="Maheshwari R."/>
            <person name="Malloy K."/>
            <person name="Martinez E."/>
            <person name="Mathew T."/>
            <person name="Mercado I.C."/>
            <person name="Mercado C."/>
            <person name="Meyer B."/>
            <person name="Montgomery K."/>
            <person name="Morgan M.B."/>
            <person name="Munidasa M."/>
            <person name="Nazareth L.V."/>
            <person name="Nelson J."/>
            <person name="Ng B.M."/>
            <person name="Nguyen N.B."/>
            <person name="Nguyen P.Q."/>
            <person name="Nguyen T."/>
            <person name="Obregon M."/>
            <person name="Okwuonu G.O."/>
            <person name="Onwere C.G."/>
            <person name="Orozco G."/>
            <person name="Parra A."/>
            <person name="Patel S."/>
            <person name="Patil S."/>
            <person name="Perez A."/>
            <person name="Perez Y."/>
            <person name="Pham C."/>
            <person name="Primus E.L."/>
            <person name="Pu L.-L."/>
            <person name="Puazo M."/>
            <person name="Qin X."/>
            <person name="Quiroz J.B."/>
            <person name="Reese J."/>
            <person name="Richards S."/>
            <person name="Rives C.M."/>
            <person name="Robberts R."/>
            <person name="Ruiz S.J."/>
            <person name="Ruiz M.J."/>
            <person name="Santibanez J."/>
            <person name="Schneider B.W."/>
            <person name="Sisson I."/>
            <person name="Smith M."/>
            <person name="Sodergren E."/>
            <person name="Song X.-Z."/>
            <person name="Song B.B."/>
            <person name="Summersgill H."/>
            <person name="Thelus R."/>
            <person name="Thornton R.D."/>
            <person name="Trejos Z.Y."/>
            <person name="Usmani K."/>
            <person name="Vattathil S."/>
            <person name="Villasana D."/>
            <person name="Walker D.L."/>
            <person name="Wang S."/>
            <person name="Wang K."/>
            <person name="White C.S."/>
            <person name="Williams A.C."/>
            <person name="Williamson J."/>
            <person name="Wilson K."/>
            <person name="Woghiren I.O."/>
            <person name="Woodworth J.R."/>
            <person name="Worley K.C."/>
            <person name="Wright R.A."/>
            <person name="Wu W."/>
            <person name="Young L."/>
            <person name="Zhang L."/>
            <person name="Zhang J."/>
            <person name="Zhu Y."/>
            <person name="Muzny D.M."/>
            <person name="Weinstock G."/>
            <person name="Gibbs R.A."/>
        </authorList>
    </citation>
    <scope>NUCLEOTIDE SEQUENCE [LARGE SCALE GENOMIC DNA]</scope>
    <source>
        <strain evidence="6">LSR1</strain>
    </source>
</reference>
<dbReference type="OrthoDB" id="267048at2759"/>
<evidence type="ECO:0000313" key="6">
    <source>
        <dbReference type="Proteomes" id="UP000007819"/>
    </source>
</evidence>
<dbReference type="InterPro" id="IPR035979">
    <property type="entry name" value="RBD_domain_sf"/>
</dbReference>
<dbReference type="InterPro" id="IPR012677">
    <property type="entry name" value="Nucleotide-bd_a/b_plait_sf"/>
</dbReference>
<dbReference type="Proteomes" id="UP000007819">
    <property type="component" value="Chromosome A1"/>
</dbReference>
<dbReference type="EnsemblMetazoa" id="XM_029487505.1">
    <property type="protein sequence ID" value="XP_029343365.1"/>
    <property type="gene ID" value="LOC100160047"/>
</dbReference>
<proteinExistence type="predicted"/>
<evidence type="ECO:0000313" key="5">
    <source>
        <dbReference type="EnsemblMetazoa" id="XP_029343365.1"/>
    </source>
</evidence>
<dbReference type="EnsemblMetazoa" id="XM_029487507.1">
    <property type="protein sequence ID" value="XP_029343367.1"/>
    <property type="gene ID" value="LOC100160047"/>
</dbReference>
<dbReference type="RefSeq" id="XP_029343365.1">
    <property type="nucleotide sequence ID" value="XM_029487505.1"/>
</dbReference>
<dbReference type="Pfam" id="PF00076">
    <property type="entry name" value="RRM_1"/>
    <property type="match status" value="3"/>
</dbReference>
<dbReference type="FunFam" id="3.30.70.330:FF:000013">
    <property type="entry name" value="CUGBP Elav-like family member 1 isoform 2"/>
    <property type="match status" value="1"/>
</dbReference>
<feature type="domain" description="RRM" evidence="4">
    <location>
        <begin position="536"/>
        <end position="614"/>
    </location>
</feature>
<organism evidence="5 6">
    <name type="scientific">Acyrthosiphon pisum</name>
    <name type="common">Pea aphid</name>
    <dbReference type="NCBI Taxonomy" id="7029"/>
    <lineage>
        <taxon>Eukaryota</taxon>
        <taxon>Metazoa</taxon>
        <taxon>Ecdysozoa</taxon>
        <taxon>Arthropoda</taxon>
        <taxon>Hexapoda</taxon>
        <taxon>Insecta</taxon>
        <taxon>Pterygota</taxon>
        <taxon>Neoptera</taxon>
        <taxon>Paraneoptera</taxon>
        <taxon>Hemiptera</taxon>
        <taxon>Sternorrhyncha</taxon>
        <taxon>Aphidomorpha</taxon>
        <taxon>Aphidoidea</taxon>
        <taxon>Aphididae</taxon>
        <taxon>Macrosiphini</taxon>
        <taxon>Acyrthosiphon</taxon>
    </lineage>
</organism>
<dbReference type="GO" id="GO:0003729">
    <property type="term" value="F:mRNA binding"/>
    <property type="evidence" value="ECO:0007669"/>
    <property type="project" value="UniProtKB-ARBA"/>
</dbReference>
<keyword evidence="1" id="KW-0677">Repeat</keyword>
<feature type="domain" description="RRM" evidence="4">
    <location>
        <begin position="175"/>
        <end position="255"/>
    </location>
</feature>
<evidence type="ECO:0000256" key="3">
    <source>
        <dbReference type="PROSITE-ProRule" id="PRU00176"/>
    </source>
</evidence>
<evidence type="ECO:0000256" key="1">
    <source>
        <dbReference type="ARBA" id="ARBA00022737"/>
    </source>
</evidence>
<name>A0A8R2JPG9_ACYPI</name>
<dbReference type="GO" id="GO:0009967">
    <property type="term" value="P:positive regulation of signal transduction"/>
    <property type="evidence" value="ECO:0007669"/>
    <property type="project" value="UniProtKB-ARBA"/>
</dbReference>
<dbReference type="GO" id="GO:0010629">
    <property type="term" value="P:negative regulation of gene expression"/>
    <property type="evidence" value="ECO:0007669"/>
    <property type="project" value="UniProtKB-ARBA"/>
</dbReference>
<dbReference type="GeneID" id="100160047"/>
<dbReference type="EnsemblMetazoa" id="XM_029487506.1">
    <property type="protein sequence ID" value="XP_029343366.1"/>
    <property type="gene ID" value="LOC100160047"/>
</dbReference>
<dbReference type="FunFam" id="3.30.70.330:FF:000015">
    <property type="entry name" value="CUGBP Elav-like family member 1 isoform 2"/>
    <property type="match status" value="1"/>
</dbReference>